<dbReference type="GO" id="GO:0043565">
    <property type="term" value="F:sequence-specific DNA binding"/>
    <property type="evidence" value="ECO:0007669"/>
    <property type="project" value="InterPro"/>
</dbReference>
<dbReference type="GO" id="GO:0005634">
    <property type="term" value="C:nucleus"/>
    <property type="evidence" value="ECO:0007669"/>
    <property type="project" value="UniProtKB-SubCell"/>
</dbReference>
<comment type="similarity">
    <text evidence="4">Belongs to the HSF family.</text>
</comment>
<evidence type="ECO:0000256" key="2">
    <source>
        <dbReference type="ARBA" id="ARBA00023125"/>
    </source>
</evidence>
<dbReference type="Gene3D" id="1.10.10.10">
    <property type="entry name" value="Winged helix-like DNA-binding domain superfamily/Winged helix DNA-binding domain"/>
    <property type="match status" value="1"/>
</dbReference>
<dbReference type="PANTHER" id="PTHR10015:SF206">
    <property type="entry name" value="HSF-TYPE DNA-BINDING DOMAIN-CONTAINING PROTEIN"/>
    <property type="match status" value="1"/>
</dbReference>
<gene>
    <name evidence="6" type="primary">HSF1_1</name>
    <name evidence="6" type="ORF">HK099_000944</name>
</gene>
<dbReference type="InterPro" id="IPR036388">
    <property type="entry name" value="WH-like_DNA-bd_sf"/>
</dbReference>
<dbReference type="AlphaFoldDB" id="A0AAD5U3X1"/>
<dbReference type="InterPro" id="IPR000232">
    <property type="entry name" value="HSF_DNA-bd"/>
</dbReference>
<evidence type="ECO:0000256" key="4">
    <source>
        <dbReference type="RuleBase" id="RU004020"/>
    </source>
</evidence>
<keyword evidence="2" id="KW-0238">DNA-binding</keyword>
<organism evidence="6 7">
    <name type="scientific">Clydaea vesicula</name>
    <dbReference type="NCBI Taxonomy" id="447962"/>
    <lineage>
        <taxon>Eukaryota</taxon>
        <taxon>Fungi</taxon>
        <taxon>Fungi incertae sedis</taxon>
        <taxon>Chytridiomycota</taxon>
        <taxon>Chytridiomycota incertae sedis</taxon>
        <taxon>Chytridiomycetes</taxon>
        <taxon>Lobulomycetales</taxon>
        <taxon>Lobulomycetaceae</taxon>
        <taxon>Clydaea</taxon>
    </lineage>
</organism>
<dbReference type="InterPro" id="IPR036390">
    <property type="entry name" value="WH_DNA-bd_sf"/>
</dbReference>
<comment type="caution">
    <text evidence="6">The sequence shown here is derived from an EMBL/GenBank/DDBJ whole genome shotgun (WGS) entry which is preliminary data.</text>
</comment>
<dbReference type="SUPFAM" id="SSF46785">
    <property type="entry name" value="Winged helix' DNA-binding domain"/>
    <property type="match status" value="1"/>
</dbReference>
<keyword evidence="3" id="KW-0539">Nucleus</keyword>
<name>A0AAD5U3X1_9FUNG</name>
<feature type="domain" description="HSF-type DNA-binding" evidence="5">
    <location>
        <begin position="2"/>
        <end position="115"/>
    </location>
</feature>
<dbReference type="PRINTS" id="PR00056">
    <property type="entry name" value="HSFDOMAIN"/>
</dbReference>
<evidence type="ECO:0000313" key="6">
    <source>
        <dbReference type="EMBL" id="KAJ3223594.1"/>
    </source>
</evidence>
<dbReference type="Proteomes" id="UP001211065">
    <property type="component" value="Unassembled WGS sequence"/>
</dbReference>
<sequence length="474" mass="53406">MKNLKFIEKLYSILDSDLHCNCIKWSDTGHSFIITNPEIFQNEVLPLYFSHANLKSFNRQINYHSFQKLSKTKSNYNLIKEDITKEEKEVLKPKEFFNVNFIKGKPELLKNIVRKNSNSSNNLYNKPKKALMSETSLTSSNNTNISTTKPGSYSVSHLSSISDETKNTLHSQPLPASTLPGTFYYPFGSSSTTASESTFTNSTSNTALLITELQTTSNIHLRSQSPNFNSTLSPTKFTSESASLSDTISEHTLINTSNNFLNQQSFTSLNNITQQRQFYSPSSHDLRSFTTKRQSSSDISSFSYSKPAYIRHHRQSSDGMDYSQMYSTFYTRNRQSSADANFSHKPMFNSTNKATSSGDFEFASEESDLFNIINETESSVDLDFSGLNTGISNNQETVSNFEEITSPVVPLEMNLEDFLDSTDQVTTALNNDLTTFHENPSITEFNNNLSNTLVITEGDENSGITQVNNFDFIF</sequence>
<dbReference type="GO" id="GO:0003700">
    <property type="term" value="F:DNA-binding transcription factor activity"/>
    <property type="evidence" value="ECO:0007669"/>
    <property type="project" value="InterPro"/>
</dbReference>
<protein>
    <submittedName>
        <fullName evidence="6">Stress-responsive transcription factor hsf1</fullName>
    </submittedName>
</protein>
<evidence type="ECO:0000256" key="3">
    <source>
        <dbReference type="ARBA" id="ARBA00023242"/>
    </source>
</evidence>
<dbReference type="Pfam" id="PF00447">
    <property type="entry name" value="HSF_DNA-bind"/>
    <property type="match status" value="1"/>
</dbReference>
<dbReference type="PANTHER" id="PTHR10015">
    <property type="entry name" value="HEAT SHOCK TRANSCRIPTION FACTOR"/>
    <property type="match status" value="1"/>
</dbReference>
<keyword evidence="7" id="KW-1185">Reference proteome</keyword>
<comment type="subcellular location">
    <subcellularLocation>
        <location evidence="1">Nucleus</location>
    </subcellularLocation>
</comment>
<reference evidence="6" key="1">
    <citation type="submission" date="2020-05" db="EMBL/GenBank/DDBJ databases">
        <title>Phylogenomic resolution of chytrid fungi.</title>
        <authorList>
            <person name="Stajich J.E."/>
            <person name="Amses K."/>
            <person name="Simmons R."/>
            <person name="Seto K."/>
            <person name="Myers J."/>
            <person name="Bonds A."/>
            <person name="Quandt C.A."/>
            <person name="Barry K."/>
            <person name="Liu P."/>
            <person name="Grigoriev I."/>
            <person name="Longcore J.E."/>
            <person name="James T.Y."/>
        </authorList>
    </citation>
    <scope>NUCLEOTIDE SEQUENCE</scope>
    <source>
        <strain evidence="6">JEL0476</strain>
    </source>
</reference>
<proteinExistence type="inferred from homology"/>
<accession>A0AAD5U3X1</accession>
<evidence type="ECO:0000256" key="1">
    <source>
        <dbReference type="ARBA" id="ARBA00004123"/>
    </source>
</evidence>
<evidence type="ECO:0000313" key="7">
    <source>
        <dbReference type="Proteomes" id="UP001211065"/>
    </source>
</evidence>
<evidence type="ECO:0000259" key="5">
    <source>
        <dbReference type="SMART" id="SM00415"/>
    </source>
</evidence>
<dbReference type="EMBL" id="JADGJW010000124">
    <property type="protein sequence ID" value="KAJ3223594.1"/>
    <property type="molecule type" value="Genomic_DNA"/>
</dbReference>
<dbReference type="SMART" id="SM00415">
    <property type="entry name" value="HSF"/>
    <property type="match status" value="1"/>
</dbReference>